<protein>
    <submittedName>
        <fullName evidence="2">Uncharacterized protein</fullName>
    </submittedName>
</protein>
<keyword evidence="3" id="KW-1185">Reference proteome</keyword>
<keyword evidence="1" id="KW-0472">Membrane</keyword>
<comment type="caution">
    <text evidence="2">The sequence shown here is derived from an EMBL/GenBank/DDBJ whole genome shotgun (WGS) entry which is preliminary data.</text>
</comment>
<accession>A0A6M1PJD0</accession>
<proteinExistence type="predicted"/>
<keyword evidence="1" id="KW-1133">Transmembrane helix</keyword>
<gene>
    <name evidence="2" type="ORF">G5B47_14745</name>
</gene>
<organism evidence="2 3">
    <name type="scientific">Paenibacillus apii</name>
    <dbReference type="NCBI Taxonomy" id="1850370"/>
    <lineage>
        <taxon>Bacteria</taxon>
        <taxon>Bacillati</taxon>
        <taxon>Bacillota</taxon>
        <taxon>Bacilli</taxon>
        <taxon>Bacillales</taxon>
        <taxon>Paenibacillaceae</taxon>
        <taxon>Paenibacillus</taxon>
    </lineage>
</organism>
<dbReference type="EMBL" id="JAAKGU010000006">
    <property type="protein sequence ID" value="NGM83677.1"/>
    <property type="molecule type" value="Genomic_DNA"/>
</dbReference>
<name>A0A6M1PJD0_9BACL</name>
<evidence type="ECO:0000313" key="2">
    <source>
        <dbReference type="EMBL" id="NGM83677.1"/>
    </source>
</evidence>
<sequence length="390" mass="42420">MDNKPNWYERVAAGPFEKHGFTAEHAENVIRTIREGQLRSARKRRGTRYLKTAAAVCIALTIARLGWAAADGPLSGYRGKDNVSSTTAGVVNEANMRNTADKAMRDMVGTSFPLEYSDHLSKKKQILYSYRSGYNTAKIWISTETGALVRAQVNSTLKPGDVAKKMSEGARTALASLGYRGSFAYSASRHVDYDAAKDKTAAIRTTFRAADARVEFINGDITVMSCKIDIGTLDPVTIDAGIKALKIMNKNTGTPSLSRAFRFVKGTSDLLTLGFSEGASVGEALVTMDNKVRMVYGVSDPALFDGKSDSASVQAERDKQLLAISEKKLRSEAEALNSAYGLHLELKDYQFKKNPKAPGIAAFTKPGVPAISISYNISGKIWRFSVDTLK</sequence>
<keyword evidence="1" id="KW-0812">Transmembrane</keyword>
<dbReference type="Proteomes" id="UP000480151">
    <property type="component" value="Unassembled WGS sequence"/>
</dbReference>
<dbReference type="AlphaFoldDB" id="A0A6M1PJD0"/>
<evidence type="ECO:0000313" key="3">
    <source>
        <dbReference type="Proteomes" id="UP000480151"/>
    </source>
</evidence>
<feature type="transmembrane region" description="Helical" evidence="1">
    <location>
        <begin position="49"/>
        <end position="70"/>
    </location>
</feature>
<reference evidence="2 3" key="1">
    <citation type="submission" date="2020-02" db="EMBL/GenBank/DDBJ databases">
        <authorList>
            <person name="Gao J."/>
            <person name="Sun J."/>
        </authorList>
    </citation>
    <scope>NUCLEOTIDE SEQUENCE [LARGE SCALE GENOMIC DNA]</scope>
    <source>
        <strain evidence="2 3">7124</strain>
    </source>
</reference>
<evidence type="ECO:0000256" key="1">
    <source>
        <dbReference type="SAM" id="Phobius"/>
    </source>
</evidence>
<dbReference type="RefSeq" id="WP_165099446.1">
    <property type="nucleotide sequence ID" value="NZ_JAAKGU010000006.1"/>
</dbReference>